<gene>
    <name evidence="2" type="ORF">AXX12_05485</name>
</gene>
<name>A0A154BUN6_ANASB</name>
<protein>
    <submittedName>
        <fullName evidence="2">Coproporphyrinogen dehydrogenase HemZ</fullName>
    </submittedName>
</protein>
<evidence type="ECO:0000259" key="1">
    <source>
        <dbReference type="PROSITE" id="PS51918"/>
    </source>
</evidence>
<proteinExistence type="predicted"/>
<dbReference type="InterPro" id="IPR023404">
    <property type="entry name" value="rSAM_horseshoe"/>
</dbReference>
<keyword evidence="3" id="KW-1185">Reference proteome</keyword>
<feature type="domain" description="Radical SAM core" evidence="1">
    <location>
        <begin position="65"/>
        <end position="304"/>
    </location>
</feature>
<dbReference type="SMART" id="SM00729">
    <property type="entry name" value="Elp3"/>
    <property type="match status" value="1"/>
</dbReference>
<organism evidence="2 3">
    <name type="scientific">Anaerosporomusa subterranea</name>
    <dbReference type="NCBI Taxonomy" id="1794912"/>
    <lineage>
        <taxon>Bacteria</taxon>
        <taxon>Bacillati</taxon>
        <taxon>Bacillota</taxon>
        <taxon>Negativicutes</taxon>
        <taxon>Acetonemataceae</taxon>
        <taxon>Anaerosporomusa</taxon>
    </lineage>
</organism>
<dbReference type="InterPro" id="IPR006638">
    <property type="entry name" value="Elp3/MiaA/NifB-like_rSAM"/>
</dbReference>
<dbReference type="Pfam" id="PF04055">
    <property type="entry name" value="Radical_SAM"/>
    <property type="match status" value="1"/>
</dbReference>
<dbReference type="Proteomes" id="UP000076268">
    <property type="component" value="Unassembled WGS sequence"/>
</dbReference>
<dbReference type="SFLD" id="SFLDG01065">
    <property type="entry name" value="anaerobic_coproporphyrinogen-I"/>
    <property type="match status" value="1"/>
</dbReference>
<dbReference type="GO" id="GO:0003824">
    <property type="term" value="F:catalytic activity"/>
    <property type="evidence" value="ECO:0007669"/>
    <property type="project" value="InterPro"/>
</dbReference>
<comment type="caution">
    <text evidence="2">The sequence shown here is derived from an EMBL/GenBank/DDBJ whole genome shotgun (WGS) entry which is preliminary data.</text>
</comment>
<dbReference type="CDD" id="cd01335">
    <property type="entry name" value="Radical_SAM"/>
    <property type="match status" value="1"/>
</dbReference>
<dbReference type="NCBIfam" id="TIGR03994">
    <property type="entry name" value="rSAM_HemZ"/>
    <property type="match status" value="1"/>
</dbReference>
<dbReference type="PANTHER" id="PTHR13932:SF1">
    <property type="entry name" value="OXYGEN-INDEPENDENT COPROPORPHYRINOGEN-III OXIDASE-LIKE PROTEIN HEMZ"/>
    <property type="match status" value="1"/>
</dbReference>
<sequence length="393" mass="43013">MTGQASNPWGILSGVRPAKLVHRMLDHGSTPATILKSLTQEFALQPEKAQLVTGVALRQRPFLMRPEELTKKVSIYIGIPFCPTRCLYCSFPAYVLPGEEATQAFLTALFADMAAAREALTRYGLSVQTVYIGGGTPTSLTLTDLEALLAQTVTLFAGEATEFTVEAGRPDTLDDAKIRLLVDYGVTRVSVNPQTMQQKTLKLIGRMHSVQDIICVFGKIRMCNIPVINMDIIAGLPGESVEDMADTLRQIAALKPDSLTVHTLALKRGSRLSESVEAYETPDALVTAEMLSLADQTAKNLGMLPYYLYRQKRMAGNLENIGYSLPGKECIYNIQVIEERQTILGIGPAATTKVVQPCGLTNYYQPKDISTYINTLPNRLQKRNALLAAALAK</sequence>
<dbReference type="SUPFAM" id="SSF102114">
    <property type="entry name" value="Radical SAM enzymes"/>
    <property type="match status" value="1"/>
</dbReference>
<dbReference type="Gene3D" id="3.80.30.20">
    <property type="entry name" value="tm_1862 like domain"/>
    <property type="match status" value="1"/>
</dbReference>
<dbReference type="GO" id="GO:0006779">
    <property type="term" value="P:porphyrin-containing compound biosynthetic process"/>
    <property type="evidence" value="ECO:0007669"/>
    <property type="project" value="TreeGrafter"/>
</dbReference>
<dbReference type="SFLD" id="SFLDF00310">
    <property type="entry name" value="oxygen-independent_coproporphy"/>
    <property type="match status" value="1"/>
</dbReference>
<dbReference type="InterPro" id="IPR058240">
    <property type="entry name" value="rSAM_sf"/>
</dbReference>
<dbReference type="GO" id="GO:0005737">
    <property type="term" value="C:cytoplasm"/>
    <property type="evidence" value="ECO:0007669"/>
    <property type="project" value="TreeGrafter"/>
</dbReference>
<dbReference type="InterPro" id="IPR023995">
    <property type="entry name" value="HemZ"/>
</dbReference>
<evidence type="ECO:0000313" key="2">
    <source>
        <dbReference type="EMBL" id="KYZ77642.1"/>
    </source>
</evidence>
<dbReference type="InterPro" id="IPR034505">
    <property type="entry name" value="Coproporphyrinogen-III_oxidase"/>
</dbReference>
<accession>A0A154BUN6</accession>
<dbReference type="PANTHER" id="PTHR13932">
    <property type="entry name" value="COPROPORPHYRINIGEN III OXIDASE"/>
    <property type="match status" value="1"/>
</dbReference>
<evidence type="ECO:0000313" key="3">
    <source>
        <dbReference type="Proteomes" id="UP000076268"/>
    </source>
</evidence>
<dbReference type="InterPro" id="IPR007197">
    <property type="entry name" value="rSAM"/>
</dbReference>
<dbReference type="STRING" id="1794912.AXX12_05485"/>
<dbReference type="SFLD" id="SFLDS00029">
    <property type="entry name" value="Radical_SAM"/>
    <property type="match status" value="1"/>
</dbReference>
<dbReference type="GO" id="GO:0051539">
    <property type="term" value="F:4 iron, 4 sulfur cluster binding"/>
    <property type="evidence" value="ECO:0007669"/>
    <property type="project" value="TreeGrafter"/>
</dbReference>
<dbReference type="EMBL" id="LSGP01000013">
    <property type="protein sequence ID" value="KYZ77642.1"/>
    <property type="molecule type" value="Genomic_DNA"/>
</dbReference>
<dbReference type="SFLD" id="SFLDG01082">
    <property type="entry name" value="B12-binding_domain_containing"/>
    <property type="match status" value="1"/>
</dbReference>
<reference evidence="2 3" key="1">
    <citation type="submission" date="2016-02" db="EMBL/GenBank/DDBJ databases">
        <title>Anaerosporomusa subterraneum gen. nov., sp. nov., a spore-forming obligate anaerobe isolated from saprolite.</title>
        <authorList>
            <person name="Choi J.K."/>
            <person name="Shah M."/>
            <person name="Yee N."/>
        </authorList>
    </citation>
    <scope>NUCLEOTIDE SEQUENCE [LARGE SCALE GENOMIC DNA]</scope>
    <source>
        <strain evidence="2 3">RU4</strain>
    </source>
</reference>
<dbReference type="PROSITE" id="PS51918">
    <property type="entry name" value="RADICAL_SAM"/>
    <property type="match status" value="1"/>
</dbReference>
<dbReference type="AlphaFoldDB" id="A0A154BUN6"/>